<dbReference type="PANTHER" id="PTHR40446">
    <property type="entry name" value="N-ACETYLGLUCOSAMINE-1-PHOSPHODIESTER ALPHA-N-ACETYLGLUCOSAMINIDASE"/>
    <property type="match status" value="1"/>
</dbReference>
<evidence type="ECO:0000259" key="2">
    <source>
        <dbReference type="Pfam" id="PF09992"/>
    </source>
</evidence>
<protein>
    <submittedName>
        <fullName evidence="3">Phosphodiester glycosidase family protein</fullName>
    </submittedName>
</protein>
<dbReference type="RefSeq" id="WP_193906984.1">
    <property type="nucleotide sequence ID" value="NZ_JADEXG010000022.1"/>
</dbReference>
<dbReference type="GO" id="GO:0016798">
    <property type="term" value="F:hydrolase activity, acting on glycosyl bonds"/>
    <property type="evidence" value="ECO:0007669"/>
    <property type="project" value="UniProtKB-KW"/>
</dbReference>
<sequence length="637" mass="68466">MKAFSRSVGFTDGQSRSRAPHPSLQRILLRFSRISLLAAVTWVLPGGALSPAELVASKSGLVDLESLTQQQTAAQADQTQAQLSPGVPQGASQGGTQISFNGRTLSGRWQRQDDRISLTSAAASLLGAELTSSSDPARQPLDWFPRPETARLALPVRWQANERYLDITDWAQSYGWQLQTRGNQLQITQPPGQVGAIRQGRQPWGDRIVIDLSQPAAWQVDAVDGYTVTLDALTPAQTIAAFKPSLGNLLTGLKVSSQNGRTVINLKTSDTAQPRIWTLGNPNRLVIDIRQDAMVERDIAWAPGVRWRQQYVTVGGSRFPVYLLVVDPRESRLDLRPIWSNPGTAVGIAPIITTAQRYQAAAAVNAGFFNRNNQLPLGALRENGRWISGPILGRGAMAWNPDGDLVMDRLRLSEVVTTESGQTFPVLTVNSGYVQAGIARFTSDWGASYTPITDGEVVITVRDQRVADQRTLGSAGSGSIPIPPNGYLLVLRNFSTAAASLRPGSGVAIASQSLPTSFDQYANVVGGGPLLIRDRRVVLDPQLEGFSSNFIQGMAPRTAIGKTADGTWLIVAMQGRIGGRGPTLAETAQIMQQLGSVDALNLDGGSSSSLYLGGQLLNRSPRTAARVHNGIGLFLTE</sequence>
<accession>A0A8J7A6R9</accession>
<organism evidence="3 4">
    <name type="scientific">Vasconcelosia minhoensis LEGE 07310</name>
    <dbReference type="NCBI Taxonomy" id="915328"/>
    <lineage>
        <taxon>Bacteria</taxon>
        <taxon>Bacillati</taxon>
        <taxon>Cyanobacteriota</taxon>
        <taxon>Cyanophyceae</taxon>
        <taxon>Nodosilineales</taxon>
        <taxon>Cymatolegaceae</taxon>
        <taxon>Vasconcelosia</taxon>
        <taxon>Vasconcelosia minhoensis</taxon>
    </lineage>
</organism>
<name>A0A8J7A6R9_9CYAN</name>
<keyword evidence="3" id="KW-0378">Hydrolase</keyword>
<gene>
    <name evidence="3" type="ORF">IQ241_11040</name>
</gene>
<feature type="region of interest" description="Disordered" evidence="1">
    <location>
        <begin position="73"/>
        <end position="101"/>
    </location>
</feature>
<evidence type="ECO:0000313" key="3">
    <source>
        <dbReference type="EMBL" id="MBE9077822.1"/>
    </source>
</evidence>
<feature type="domain" description="Phosphodiester glycosidase" evidence="2">
    <location>
        <begin position="457"/>
        <end position="634"/>
    </location>
</feature>
<reference evidence="3" key="1">
    <citation type="submission" date="2020-10" db="EMBL/GenBank/DDBJ databases">
        <authorList>
            <person name="Castelo-Branco R."/>
            <person name="Eusebio N."/>
            <person name="Adriana R."/>
            <person name="Vieira A."/>
            <person name="Brugerolle De Fraissinette N."/>
            <person name="Rezende De Castro R."/>
            <person name="Schneider M.P."/>
            <person name="Vasconcelos V."/>
            <person name="Leao P.N."/>
        </authorList>
    </citation>
    <scope>NUCLEOTIDE SEQUENCE</scope>
    <source>
        <strain evidence="3">LEGE 07310</strain>
    </source>
</reference>
<feature type="region of interest" description="Disordered" evidence="1">
    <location>
        <begin position="1"/>
        <end position="21"/>
    </location>
</feature>
<comment type="caution">
    <text evidence="3">The sequence shown here is derived from an EMBL/GenBank/DDBJ whole genome shotgun (WGS) entry which is preliminary data.</text>
</comment>
<dbReference type="PANTHER" id="PTHR40446:SF2">
    <property type="entry name" value="N-ACETYLGLUCOSAMINE-1-PHOSPHODIESTER ALPHA-N-ACETYLGLUCOSAMINIDASE"/>
    <property type="match status" value="1"/>
</dbReference>
<dbReference type="AlphaFoldDB" id="A0A8J7A6R9"/>
<feature type="compositionally biased region" description="Low complexity" evidence="1">
    <location>
        <begin position="73"/>
        <end position="82"/>
    </location>
</feature>
<dbReference type="EMBL" id="JADEXG010000022">
    <property type="protein sequence ID" value="MBE9077822.1"/>
    <property type="molecule type" value="Genomic_DNA"/>
</dbReference>
<dbReference type="InterPro" id="IPR018711">
    <property type="entry name" value="NAGPA"/>
</dbReference>
<dbReference type="Gene3D" id="2.60.40.3500">
    <property type="match status" value="1"/>
</dbReference>
<dbReference type="Pfam" id="PF09992">
    <property type="entry name" value="NAGPA"/>
    <property type="match status" value="1"/>
</dbReference>
<keyword evidence="3" id="KW-0326">Glycosidase</keyword>
<dbReference type="Proteomes" id="UP000636505">
    <property type="component" value="Unassembled WGS sequence"/>
</dbReference>
<keyword evidence="4" id="KW-1185">Reference proteome</keyword>
<evidence type="ECO:0000256" key="1">
    <source>
        <dbReference type="SAM" id="MobiDB-lite"/>
    </source>
</evidence>
<evidence type="ECO:0000313" key="4">
    <source>
        <dbReference type="Proteomes" id="UP000636505"/>
    </source>
</evidence>
<feature type="compositionally biased region" description="Polar residues" evidence="1">
    <location>
        <begin position="90"/>
        <end position="101"/>
    </location>
</feature>
<proteinExistence type="predicted"/>